<dbReference type="Gene3D" id="3.40.50.2300">
    <property type="match status" value="1"/>
</dbReference>
<evidence type="ECO:0000313" key="7">
    <source>
        <dbReference type="Proteomes" id="UP001524569"/>
    </source>
</evidence>
<evidence type="ECO:0000259" key="4">
    <source>
        <dbReference type="PROSITE" id="PS50043"/>
    </source>
</evidence>
<organism evidence="6 7">
    <name type="scientific">Methylomonas aurea</name>
    <dbReference type="NCBI Taxonomy" id="2952224"/>
    <lineage>
        <taxon>Bacteria</taxon>
        <taxon>Pseudomonadati</taxon>
        <taxon>Pseudomonadota</taxon>
        <taxon>Gammaproteobacteria</taxon>
        <taxon>Methylococcales</taxon>
        <taxon>Methylococcaceae</taxon>
        <taxon>Methylomonas</taxon>
    </lineage>
</organism>
<sequence length="214" mass="22918">MKNLPWAAVVDDHPLVAHGIADFLVTHCSFARAQPVTTIAEFSPLLESRNPPALAVVDFWLPDGVSLPLLSQIKLRQPGTRLLAISADDDRAIAEKVAAAGANGFIHKQAAPELFAKAVAAIMAGEAWFPGQPAPALASTRELPVTAAELGLTPRQGQVLAMMLKGLPNKRIALNLSLSEHTVKEHVTGILERLGAKNRIEVITKMRGRSLENP</sequence>
<evidence type="ECO:0000259" key="5">
    <source>
        <dbReference type="PROSITE" id="PS50110"/>
    </source>
</evidence>
<dbReference type="Proteomes" id="UP001524569">
    <property type="component" value="Unassembled WGS sequence"/>
</dbReference>
<dbReference type="PANTHER" id="PTHR45566">
    <property type="entry name" value="HTH-TYPE TRANSCRIPTIONAL REGULATOR YHJB-RELATED"/>
    <property type="match status" value="1"/>
</dbReference>
<feature type="domain" description="HTH luxR-type" evidence="4">
    <location>
        <begin position="145"/>
        <end position="210"/>
    </location>
</feature>
<dbReference type="InterPro" id="IPR001789">
    <property type="entry name" value="Sig_transdc_resp-reg_receiver"/>
</dbReference>
<reference evidence="6 7" key="1">
    <citation type="submission" date="2022-07" db="EMBL/GenBank/DDBJ databases">
        <title>Methylomonas rivi sp. nov., Methylomonas rosea sp. nov., Methylomonas aureus sp. nov. and Methylomonas subterranea sp. nov., four novel methanotrophs isolated from a freshwater creek and the deep terrestrial subsurface.</title>
        <authorList>
            <person name="Abin C."/>
            <person name="Sankaranarayanan K."/>
            <person name="Garner C."/>
            <person name="Sindelar R."/>
            <person name="Kotary K."/>
            <person name="Garner R."/>
            <person name="Barclay S."/>
            <person name="Lawson P."/>
            <person name="Krumholz L."/>
        </authorList>
    </citation>
    <scope>NUCLEOTIDE SEQUENCE [LARGE SCALE GENOMIC DNA]</scope>
    <source>
        <strain evidence="6 7">SURF-1</strain>
    </source>
</reference>
<dbReference type="CDD" id="cd06170">
    <property type="entry name" value="LuxR_C_like"/>
    <property type="match status" value="1"/>
</dbReference>
<evidence type="ECO:0000256" key="3">
    <source>
        <dbReference type="PROSITE-ProRule" id="PRU00169"/>
    </source>
</evidence>
<dbReference type="InterPro" id="IPR016032">
    <property type="entry name" value="Sig_transdc_resp-reg_C-effctor"/>
</dbReference>
<dbReference type="InterPro" id="IPR051015">
    <property type="entry name" value="EvgA-like"/>
</dbReference>
<evidence type="ECO:0000256" key="2">
    <source>
        <dbReference type="ARBA" id="ARBA00023125"/>
    </source>
</evidence>
<keyword evidence="7" id="KW-1185">Reference proteome</keyword>
<keyword evidence="2" id="KW-0238">DNA-binding</keyword>
<dbReference type="CDD" id="cd17535">
    <property type="entry name" value="REC_NarL-like"/>
    <property type="match status" value="1"/>
</dbReference>
<evidence type="ECO:0000256" key="1">
    <source>
        <dbReference type="ARBA" id="ARBA00022553"/>
    </source>
</evidence>
<dbReference type="PANTHER" id="PTHR45566:SF1">
    <property type="entry name" value="HTH-TYPE TRANSCRIPTIONAL REGULATOR YHJB-RELATED"/>
    <property type="match status" value="1"/>
</dbReference>
<proteinExistence type="predicted"/>
<dbReference type="SUPFAM" id="SSF46894">
    <property type="entry name" value="C-terminal effector domain of the bipartite response regulators"/>
    <property type="match status" value="1"/>
</dbReference>
<keyword evidence="1 3" id="KW-0597">Phosphoprotein</keyword>
<feature type="domain" description="Response regulatory" evidence="5">
    <location>
        <begin position="6"/>
        <end position="123"/>
    </location>
</feature>
<dbReference type="InterPro" id="IPR036388">
    <property type="entry name" value="WH-like_DNA-bd_sf"/>
</dbReference>
<dbReference type="SMART" id="SM00448">
    <property type="entry name" value="REC"/>
    <property type="match status" value="1"/>
</dbReference>
<dbReference type="InterPro" id="IPR058245">
    <property type="entry name" value="NreC/VraR/RcsB-like_REC"/>
</dbReference>
<dbReference type="Pfam" id="PF00072">
    <property type="entry name" value="Response_reg"/>
    <property type="match status" value="1"/>
</dbReference>
<dbReference type="EMBL" id="JANIBM010000009">
    <property type="protein sequence ID" value="MCQ8181475.1"/>
    <property type="molecule type" value="Genomic_DNA"/>
</dbReference>
<dbReference type="InterPro" id="IPR000792">
    <property type="entry name" value="Tscrpt_reg_LuxR_C"/>
</dbReference>
<dbReference type="Pfam" id="PF00196">
    <property type="entry name" value="GerE"/>
    <property type="match status" value="1"/>
</dbReference>
<comment type="caution">
    <text evidence="6">The sequence shown here is derived from an EMBL/GenBank/DDBJ whole genome shotgun (WGS) entry which is preliminary data.</text>
</comment>
<dbReference type="PRINTS" id="PR00038">
    <property type="entry name" value="HTHLUXR"/>
</dbReference>
<gene>
    <name evidence="6" type="ORF">NP603_10180</name>
</gene>
<dbReference type="PROSITE" id="PS50043">
    <property type="entry name" value="HTH_LUXR_2"/>
    <property type="match status" value="1"/>
</dbReference>
<evidence type="ECO:0000313" key="6">
    <source>
        <dbReference type="EMBL" id="MCQ8181475.1"/>
    </source>
</evidence>
<accession>A0ABT1UII7</accession>
<dbReference type="Gene3D" id="1.10.10.10">
    <property type="entry name" value="Winged helix-like DNA-binding domain superfamily/Winged helix DNA-binding domain"/>
    <property type="match status" value="1"/>
</dbReference>
<dbReference type="RefSeq" id="WP_256610762.1">
    <property type="nucleotide sequence ID" value="NZ_JANIBM010000009.1"/>
</dbReference>
<protein>
    <submittedName>
        <fullName evidence="6">Response regulator transcription factor</fullName>
    </submittedName>
</protein>
<dbReference type="InterPro" id="IPR011006">
    <property type="entry name" value="CheY-like_superfamily"/>
</dbReference>
<name>A0ABT1UII7_9GAMM</name>
<dbReference type="SUPFAM" id="SSF52172">
    <property type="entry name" value="CheY-like"/>
    <property type="match status" value="1"/>
</dbReference>
<feature type="modified residue" description="4-aspartylphosphate" evidence="3">
    <location>
        <position position="58"/>
    </location>
</feature>
<dbReference type="SMART" id="SM00421">
    <property type="entry name" value="HTH_LUXR"/>
    <property type="match status" value="1"/>
</dbReference>
<dbReference type="PROSITE" id="PS50110">
    <property type="entry name" value="RESPONSE_REGULATORY"/>
    <property type="match status" value="1"/>
</dbReference>